<comment type="caution">
    <text evidence="1">The sequence shown here is derived from an EMBL/GenBank/DDBJ whole genome shotgun (WGS) entry which is preliminary data.</text>
</comment>
<evidence type="ECO:0000313" key="1">
    <source>
        <dbReference type="EMBL" id="KAJ8300602.1"/>
    </source>
</evidence>
<gene>
    <name evidence="1" type="ORF">KUTeg_022121</name>
</gene>
<proteinExistence type="predicted"/>
<keyword evidence="2" id="KW-1185">Reference proteome</keyword>
<reference evidence="1 2" key="1">
    <citation type="submission" date="2022-12" db="EMBL/GenBank/DDBJ databases">
        <title>Chromosome-level genome of Tegillarca granosa.</title>
        <authorList>
            <person name="Kim J."/>
        </authorList>
    </citation>
    <scope>NUCLEOTIDE SEQUENCE [LARGE SCALE GENOMIC DNA]</scope>
    <source>
        <strain evidence="1">Teg-2019</strain>
        <tissue evidence="1">Adductor muscle</tissue>
    </source>
</reference>
<dbReference type="SUPFAM" id="SSF47823">
    <property type="entry name" value="lambda integrase-like, N-terminal domain"/>
    <property type="match status" value="1"/>
</dbReference>
<name>A0ABQ9E9P3_TEGGR</name>
<accession>A0ABQ9E9P3</accession>
<organism evidence="1 2">
    <name type="scientific">Tegillarca granosa</name>
    <name type="common">Malaysian cockle</name>
    <name type="synonym">Anadara granosa</name>
    <dbReference type="NCBI Taxonomy" id="220873"/>
    <lineage>
        <taxon>Eukaryota</taxon>
        <taxon>Metazoa</taxon>
        <taxon>Spiralia</taxon>
        <taxon>Lophotrochozoa</taxon>
        <taxon>Mollusca</taxon>
        <taxon>Bivalvia</taxon>
        <taxon>Autobranchia</taxon>
        <taxon>Pteriomorphia</taxon>
        <taxon>Arcoida</taxon>
        <taxon>Arcoidea</taxon>
        <taxon>Arcidae</taxon>
        <taxon>Tegillarca</taxon>
    </lineage>
</organism>
<evidence type="ECO:0000313" key="2">
    <source>
        <dbReference type="Proteomes" id="UP001217089"/>
    </source>
</evidence>
<dbReference type="Proteomes" id="UP001217089">
    <property type="component" value="Unassembled WGS sequence"/>
</dbReference>
<sequence>MYKSFVRFLASIIGQIISNQAVFDNIVRFKSRVGWNGKVFLTPEAIGLFFAVVQILINSKVQHGVNWKVYTELKSQRLCGKFEDGALFLLADKMSWYLVISKTPGTNKAYYYNFMRWIKFIRDHSYCEMPAQPVHISCFNSAVYLIKWAHKLVNYPGPTDNSFVLNIQESAQRIARKSVNRKDPVTSDIIIFIMEINSHNDLSF</sequence>
<protein>
    <submittedName>
        <fullName evidence="1">Uncharacterized protein</fullName>
    </submittedName>
</protein>
<dbReference type="EMBL" id="JARBDR010000919">
    <property type="protein sequence ID" value="KAJ8300602.1"/>
    <property type="molecule type" value="Genomic_DNA"/>
</dbReference>